<dbReference type="AlphaFoldDB" id="A0A317X826"/>
<evidence type="ECO:0000256" key="1">
    <source>
        <dbReference type="SAM" id="MobiDB-lite"/>
    </source>
</evidence>
<accession>A0A317X826</accession>
<name>A0A317X826_9EURO</name>
<organism evidence="2 3">
    <name type="scientific">Aspergillus sclerotioniger CBS 115572</name>
    <dbReference type="NCBI Taxonomy" id="1450535"/>
    <lineage>
        <taxon>Eukaryota</taxon>
        <taxon>Fungi</taxon>
        <taxon>Dikarya</taxon>
        <taxon>Ascomycota</taxon>
        <taxon>Pezizomycotina</taxon>
        <taxon>Eurotiomycetes</taxon>
        <taxon>Eurotiomycetidae</taxon>
        <taxon>Eurotiales</taxon>
        <taxon>Aspergillaceae</taxon>
        <taxon>Aspergillus</taxon>
        <taxon>Aspergillus subgen. Circumdati</taxon>
    </lineage>
</organism>
<keyword evidence="3" id="KW-1185">Reference proteome</keyword>
<proteinExistence type="predicted"/>
<dbReference type="EMBL" id="MSFK01000006">
    <property type="protein sequence ID" value="PWY93697.1"/>
    <property type="molecule type" value="Genomic_DNA"/>
</dbReference>
<evidence type="ECO:0000313" key="3">
    <source>
        <dbReference type="Proteomes" id="UP000246702"/>
    </source>
</evidence>
<dbReference type="RefSeq" id="XP_025470458.1">
    <property type="nucleotide sequence ID" value="XM_025607092.1"/>
</dbReference>
<sequence>MSVKHKIKRSIIVRDSQYHYNKRIASSLRSDHPTPNVPQTECLPHTAEIYPAQQCLPFTLHDIVAFHNNHHHHHHHPKATTFNSTQRSTPISPVLHTEQKILPVTESHIHSMHQPKQSNPGTPHQVIIQSIRRLQKGSARDWLVTDGPGRTYAVTCPCWDVVHGKQ</sequence>
<comment type="caution">
    <text evidence="2">The sequence shown here is derived from an EMBL/GenBank/DDBJ whole genome shotgun (WGS) entry which is preliminary data.</text>
</comment>
<feature type="compositionally biased region" description="Polar residues" evidence="1">
    <location>
        <begin position="80"/>
        <end position="89"/>
    </location>
</feature>
<reference evidence="2 3" key="1">
    <citation type="submission" date="2016-12" db="EMBL/GenBank/DDBJ databases">
        <title>The genomes of Aspergillus section Nigri reveals drivers in fungal speciation.</title>
        <authorList>
            <consortium name="DOE Joint Genome Institute"/>
            <person name="Vesth T.C."/>
            <person name="Nybo J."/>
            <person name="Theobald S."/>
            <person name="Brandl J."/>
            <person name="Frisvad J.C."/>
            <person name="Nielsen K.F."/>
            <person name="Lyhne E.K."/>
            <person name="Kogle M.E."/>
            <person name="Kuo A."/>
            <person name="Riley R."/>
            <person name="Clum A."/>
            <person name="Nolan M."/>
            <person name="Lipzen A."/>
            <person name="Salamov A."/>
            <person name="Henrissat B."/>
            <person name="Wiebenga A."/>
            <person name="De Vries R.P."/>
            <person name="Grigoriev I.V."/>
            <person name="Mortensen U.H."/>
            <person name="Andersen M.R."/>
            <person name="Baker S.E."/>
        </authorList>
    </citation>
    <scope>NUCLEOTIDE SEQUENCE [LARGE SCALE GENOMIC DNA]</scope>
    <source>
        <strain evidence="2 3">CBS 115572</strain>
    </source>
</reference>
<dbReference type="Proteomes" id="UP000246702">
    <property type="component" value="Unassembled WGS sequence"/>
</dbReference>
<evidence type="ECO:0000313" key="2">
    <source>
        <dbReference type="EMBL" id="PWY93697.1"/>
    </source>
</evidence>
<gene>
    <name evidence="2" type="ORF">BO94DRAFT_349424</name>
</gene>
<dbReference type="GeneID" id="37109235"/>
<protein>
    <submittedName>
        <fullName evidence="2">Uncharacterized protein</fullName>
    </submittedName>
</protein>
<feature type="region of interest" description="Disordered" evidence="1">
    <location>
        <begin position="70"/>
        <end position="89"/>
    </location>
</feature>